<dbReference type="Proteomes" id="UP001342314">
    <property type="component" value="Unassembled WGS sequence"/>
</dbReference>
<organism evidence="5 6">
    <name type="scientific">Rhodotorula paludigena</name>
    <dbReference type="NCBI Taxonomy" id="86838"/>
    <lineage>
        <taxon>Eukaryota</taxon>
        <taxon>Fungi</taxon>
        <taxon>Dikarya</taxon>
        <taxon>Basidiomycota</taxon>
        <taxon>Pucciniomycotina</taxon>
        <taxon>Microbotryomycetes</taxon>
        <taxon>Sporidiobolales</taxon>
        <taxon>Sporidiobolaceae</taxon>
        <taxon>Rhodotorula</taxon>
    </lineage>
</organism>
<keyword evidence="2" id="KW-0677">Repeat</keyword>
<evidence type="ECO:0000259" key="4">
    <source>
        <dbReference type="PROSITE" id="PS50206"/>
    </source>
</evidence>
<proteinExistence type="predicted"/>
<comment type="caution">
    <text evidence="5">The sequence shown here is derived from an EMBL/GenBank/DDBJ whole genome shotgun (WGS) entry which is preliminary data.</text>
</comment>
<evidence type="ECO:0000313" key="6">
    <source>
        <dbReference type="Proteomes" id="UP001342314"/>
    </source>
</evidence>
<dbReference type="SUPFAM" id="SSF52821">
    <property type="entry name" value="Rhodanese/Cell cycle control phosphatase"/>
    <property type="match status" value="2"/>
</dbReference>
<dbReference type="PANTHER" id="PTHR11364:SF27">
    <property type="entry name" value="SULFURTRANSFERASE"/>
    <property type="match status" value="1"/>
</dbReference>
<dbReference type="InterPro" id="IPR036873">
    <property type="entry name" value="Rhodanese-like_dom_sf"/>
</dbReference>
<dbReference type="AlphaFoldDB" id="A0AAV5GIX1"/>
<dbReference type="GO" id="GO:0004792">
    <property type="term" value="F:thiosulfate-cyanide sulfurtransferase activity"/>
    <property type="evidence" value="ECO:0007669"/>
    <property type="project" value="TreeGrafter"/>
</dbReference>
<feature type="domain" description="Rhodanese" evidence="4">
    <location>
        <begin position="24"/>
        <end position="142"/>
    </location>
</feature>
<dbReference type="CDD" id="cd01448">
    <property type="entry name" value="TST_Repeat_1"/>
    <property type="match status" value="1"/>
</dbReference>
<evidence type="ECO:0000256" key="1">
    <source>
        <dbReference type="ARBA" id="ARBA00022679"/>
    </source>
</evidence>
<dbReference type="PANTHER" id="PTHR11364">
    <property type="entry name" value="THIOSULFATE SULFERTANSFERASE"/>
    <property type="match status" value="1"/>
</dbReference>
<protein>
    <recommendedName>
        <fullName evidence="4">Rhodanese domain-containing protein</fullName>
    </recommendedName>
</protein>
<dbReference type="Pfam" id="PF00581">
    <property type="entry name" value="Rhodanese"/>
    <property type="match status" value="2"/>
</dbReference>
<dbReference type="InterPro" id="IPR045078">
    <property type="entry name" value="TST/MPST-like"/>
</dbReference>
<dbReference type="InterPro" id="IPR001763">
    <property type="entry name" value="Rhodanese-like_dom"/>
</dbReference>
<feature type="domain" description="Rhodanese" evidence="4">
    <location>
        <begin position="214"/>
        <end position="344"/>
    </location>
</feature>
<gene>
    <name evidence="5" type="ORF">Rhopal_003182-T1</name>
</gene>
<dbReference type="GO" id="GO:0005739">
    <property type="term" value="C:mitochondrion"/>
    <property type="evidence" value="ECO:0007669"/>
    <property type="project" value="TreeGrafter"/>
</dbReference>
<dbReference type="SMART" id="SM00450">
    <property type="entry name" value="RHOD"/>
    <property type="match status" value="2"/>
</dbReference>
<keyword evidence="6" id="KW-1185">Reference proteome</keyword>
<dbReference type="Gene3D" id="3.40.250.10">
    <property type="entry name" value="Rhodanese-like domain"/>
    <property type="match status" value="2"/>
</dbReference>
<feature type="region of interest" description="Disordered" evidence="3">
    <location>
        <begin position="566"/>
        <end position="606"/>
    </location>
</feature>
<accession>A0AAV5GIX1</accession>
<reference evidence="5 6" key="1">
    <citation type="submission" date="2021-12" db="EMBL/GenBank/DDBJ databases">
        <title>High titer production of polyol ester of fatty acids by Rhodotorula paludigena BS15 towards product separation-free biomass refinery.</title>
        <authorList>
            <person name="Mano J."/>
            <person name="Ono H."/>
            <person name="Tanaka T."/>
            <person name="Naito K."/>
            <person name="Sushida H."/>
            <person name="Ike M."/>
            <person name="Tokuyasu K."/>
            <person name="Kitaoka M."/>
        </authorList>
    </citation>
    <scope>NUCLEOTIDE SEQUENCE [LARGE SCALE GENOMIC DNA]</scope>
    <source>
        <strain evidence="5 6">BS15</strain>
    </source>
</reference>
<evidence type="ECO:0000256" key="2">
    <source>
        <dbReference type="ARBA" id="ARBA00022737"/>
    </source>
</evidence>
<dbReference type="PROSITE" id="PS50206">
    <property type="entry name" value="RHODANESE_3"/>
    <property type="match status" value="2"/>
</dbReference>
<name>A0AAV5GIX1_9BASI</name>
<sequence length="647" mass="66966">MSTKPVSLLTPKELSSLLSPSSKQSKPPVVLDASWHMPASQRSAWAEYRHKRIHGAAFWDVDQIAGKSDVGVPHNIPSVEQFEDACSRLGIARDSHVVVYDTAGVFSSPRTAFTFKHFGHDQVSILDGGLPRWLAEGLPIDTERPTNPNPHAAEAGAQLAYGPIFSELLYAHKPRVESYFIQDIEEMFTEYKVDGGERDDVRQWGDMTANAEKGKEGDVVVDARPAGRFHGTDPEPREGLSSGHIPHSLSLPFSAVLSPESSTTPPYKTLLAPADLERVLSEHLGADVWAQIKQGERAVTSTCGSGMTAAVLWLALQRAGAKANVAIYDESMLALLLALAATAAALPAPFPDLARPLAPRDLGDLASRSEGDLTAEAALAGFIAYFPRISSPAKGDVFTAGGALEVAWNNTKPAYPENQIHQFAQVFLGFLDDADPSSGYNLDVDHPLGNVSFYGGSGTASLPLPADLPTRSTYLITMGSTANISPLFTIEGAESSNAASSSSAASAAPATTSSAPPQIEERPITVYFPDGDSTVLGGHRAASTSSSDAAAAAATATGLRDINAAGDAAPSSSAAVGEDAPLSATVTSSAPATTAEPTSSTATASASDATLAAAEASTPTSGATKRGAALASSAVLGLAGIVAAALV</sequence>
<evidence type="ECO:0000313" key="5">
    <source>
        <dbReference type="EMBL" id="GJN90183.1"/>
    </source>
</evidence>
<keyword evidence="1" id="KW-0808">Transferase</keyword>
<dbReference type="EMBL" id="BQKY01000006">
    <property type="protein sequence ID" value="GJN90183.1"/>
    <property type="molecule type" value="Genomic_DNA"/>
</dbReference>
<evidence type="ECO:0000256" key="3">
    <source>
        <dbReference type="SAM" id="MobiDB-lite"/>
    </source>
</evidence>